<organism evidence="2 3">
    <name type="scientific">Glycomyces luteolus</name>
    <dbReference type="NCBI Taxonomy" id="2670330"/>
    <lineage>
        <taxon>Bacteria</taxon>
        <taxon>Bacillati</taxon>
        <taxon>Actinomycetota</taxon>
        <taxon>Actinomycetes</taxon>
        <taxon>Glycomycetales</taxon>
        <taxon>Glycomycetaceae</taxon>
        <taxon>Glycomyces</taxon>
    </lineage>
</organism>
<evidence type="ECO:0000313" key="3">
    <source>
        <dbReference type="Proteomes" id="UP001146067"/>
    </source>
</evidence>
<keyword evidence="3" id="KW-1185">Reference proteome</keyword>
<gene>
    <name evidence="2" type="ORF">O1R50_08960</name>
</gene>
<dbReference type="SUPFAM" id="SSF141571">
    <property type="entry name" value="Pentapeptide repeat-like"/>
    <property type="match status" value="1"/>
</dbReference>
<dbReference type="Pfam" id="PF00805">
    <property type="entry name" value="Pentapeptide"/>
    <property type="match status" value="1"/>
</dbReference>
<name>A0A9X3PJL1_9ACTN</name>
<keyword evidence="1" id="KW-0472">Membrane</keyword>
<evidence type="ECO:0000256" key="1">
    <source>
        <dbReference type="SAM" id="Phobius"/>
    </source>
</evidence>
<proteinExistence type="predicted"/>
<comment type="caution">
    <text evidence="2">The sequence shown here is derived from an EMBL/GenBank/DDBJ whole genome shotgun (WGS) entry which is preliminary data.</text>
</comment>
<dbReference type="AlphaFoldDB" id="A0A9X3PJL1"/>
<reference evidence="2" key="1">
    <citation type="submission" date="2022-12" db="EMBL/GenBank/DDBJ databases">
        <title>Gycomyces niveus sp.nov.,a novel actinomycete isolated from soil in Shouguan.</title>
        <authorList>
            <person name="Yang X."/>
        </authorList>
    </citation>
    <scope>NUCLEOTIDE SEQUENCE</scope>
    <source>
        <strain evidence="2">NEAU-A15</strain>
    </source>
</reference>
<dbReference type="Pfam" id="PF13576">
    <property type="entry name" value="Pentapeptide_3"/>
    <property type="match status" value="1"/>
</dbReference>
<evidence type="ECO:0000313" key="2">
    <source>
        <dbReference type="EMBL" id="MDA1359750.1"/>
    </source>
</evidence>
<feature type="transmembrane region" description="Helical" evidence="1">
    <location>
        <begin position="31"/>
        <end position="52"/>
    </location>
</feature>
<dbReference type="EMBL" id="JAPZVP010000006">
    <property type="protein sequence ID" value="MDA1359750.1"/>
    <property type="molecule type" value="Genomic_DNA"/>
</dbReference>
<dbReference type="Gene3D" id="2.160.20.80">
    <property type="entry name" value="E3 ubiquitin-protein ligase SopA"/>
    <property type="match status" value="1"/>
</dbReference>
<sequence>MYQFQIHYVTDLDGQGTTERDVTITTLRAEVIRNALLVGAGVGALATLIIGIRRQQHSEFHATQERITELRIKAVEQLGSTNPVVRIGGLHNLERLGEQHKELRQIILDEICAYLRLPAPNFSELSERFSNEDSTHLFEPMGPLPTPITDEIKQEFFVRMTANEILQRHVRWKGNQGNYWRHERLNLTGAYLADNDFTGAKLTNSNFHYATFEIGASFKDAIFETEPKFNFAHFKGPVDFTEATFMTNADFYHIKASHEVNFSKARGPARLYIYMMENVGNIVLEDADFSEVGLSNMKYKGAGSFKNLKVQQKFWIRNLSFDDGVNLEGIDVTRFKFDDDIRFKIEPSKIPANLRVGVDAQNTGWGRLVNPEGEL</sequence>
<accession>A0A9X3PJL1</accession>
<protein>
    <submittedName>
        <fullName evidence="2">Pentapeptide repeat-containing protein</fullName>
    </submittedName>
</protein>
<keyword evidence="1" id="KW-1133">Transmembrane helix</keyword>
<dbReference type="Proteomes" id="UP001146067">
    <property type="component" value="Unassembled WGS sequence"/>
</dbReference>
<keyword evidence="1" id="KW-0812">Transmembrane</keyword>
<dbReference type="InterPro" id="IPR001646">
    <property type="entry name" value="5peptide_repeat"/>
</dbReference>
<dbReference type="RefSeq" id="WP_270109629.1">
    <property type="nucleotide sequence ID" value="NZ_JAPZVP010000006.1"/>
</dbReference>